<evidence type="ECO:0000313" key="2">
    <source>
        <dbReference type="EMBL" id="MBO8431722.1"/>
    </source>
</evidence>
<organism evidence="2 3">
    <name type="scientific">Candidatus Pullibacteroides excrementavium</name>
    <dbReference type="NCBI Taxonomy" id="2840905"/>
    <lineage>
        <taxon>Bacteria</taxon>
        <taxon>Pseudomonadati</taxon>
        <taxon>Bacteroidota</taxon>
        <taxon>Bacteroidia</taxon>
        <taxon>Bacteroidales</taxon>
        <taxon>Candidatus Pullibacteroides</taxon>
    </lineage>
</organism>
<dbReference type="PANTHER" id="PTHR33608:SF7">
    <property type="entry name" value="DUF58 DOMAIN-CONTAINING PROTEIN"/>
    <property type="match status" value="1"/>
</dbReference>
<protein>
    <submittedName>
        <fullName evidence="2">DUF58 domain-containing protein</fullName>
    </submittedName>
</protein>
<comment type="caution">
    <text evidence="2">The sequence shown here is derived from an EMBL/GenBank/DDBJ whole genome shotgun (WGS) entry which is preliminary data.</text>
</comment>
<reference evidence="2" key="1">
    <citation type="submission" date="2020-10" db="EMBL/GenBank/DDBJ databases">
        <authorList>
            <person name="Gilroy R."/>
        </authorList>
    </citation>
    <scope>NUCLEOTIDE SEQUENCE</scope>
    <source>
        <strain evidence="2">2889</strain>
    </source>
</reference>
<reference evidence="2" key="2">
    <citation type="journal article" date="2021" name="PeerJ">
        <title>Extensive microbial diversity within the chicken gut microbiome revealed by metagenomics and culture.</title>
        <authorList>
            <person name="Gilroy R."/>
            <person name="Ravi A."/>
            <person name="Getino M."/>
            <person name="Pursley I."/>
            <person name="Horton D.L."/>
            <person name="Alikhan N.F."/>
            <person name="Baker D."/>
            <person name="Gharbi K."/>
            <person name="Hall N."/>
            <person name="Watson M."/>
            <person name="Adriaenssens E.M."/>
            <person name="Foster-Nyarko E."/>
            <person name="Jarju S."/>
            <person name="Secka A."/>
            <person name="Antonio M."/>
            <person name="Oren A."/>
            <person name="Chaudhuri R.R."/>
            <person name="La Ragione R."/>
            <person name="Hildebrand F."/>
            <person name="Pallen M.J."/>
        </authorList>
    </citation>
    <scope>NUCLEOTIDE SEQUENCE</scope>
    <source>
        <strain evidence="2">2889</strain>
    </source>
</reference>
<feature type="domain" description="DUF58" evidence="1">
    <location>
        <begin position="45"/>
        <end position="272"/>
    </location>
</feature>
<proteinExistence type="predicted"/>
<dbReference type="SUPFAM" id="SSF53300">
    <property type="entry name" value="vWA-like"/>
    <property type="match status" value="1"/>
</dbReference>
<dbReference type="InterPro" id="IPR036465">
    <property type="entry name" value="vWFA_dom_sf"/>
</dbReference>
<evidence type="ECO:0000259" key="1">
    <source>
        <dbReference type="Pfam" id="PF01882"/>
    </source>
</evidence>
<dbReference type="InterPro" id="IPR002881">
    <property type="entry name" value="DUF58"/>
</dbReference>
<dbReference type="PANTHER" id="PTHR33608">
    <property type="entry name" value="BLL2464 PROTEIN"/>
    <property type="match status" value="1"/>
</dbReference>
<dbReference type="Gene3D" id="3.40.50.410">
    <property type="entry name" value="von Willebrand factor, type A domain"/>
    <property type="match status" value="1"/>
</dbReference>
<sequence>MSEAFHRQVTEPFTSLELLASQVVEGFITGLHKSPFHGFSVEFAEHRQYNQGESVRYVDWKLYGRTDRLYVKKFQEETNLRCHILIDTSSSMYFPVSENFDLSCPDKLGFSVCAAAVLAHILVRQRDAVGLNFFSEKDRFRTEVKSSPAHLKYLMSELEKRLVRGRLASVLRQGSDIVETLHLAAEQIHKRSLIVLFSDMFDGEYGTEALLGALQHLKYRNNEVILFHVTDHGREADFVFPGKHYCLVDLESGNEIKLSPAQYRERYVERYKAYMDMLKGHCERYRIDFVEADIRKGFVPLLQAYLAKRERIFK</sequence>
<accession>A0A9D9H153</accession>
<dbReference type="AlphaFoldDB" id="A0A9D9H153"/>
<dbReference type="Pfam" id="PF01882">
    <property type="entry name" value="DUF58"/>
    <property type="match status" value="1"/>
</dbReference>
<dbReference type="Proteomes" id="UP000823612">
    <property type="component" value="Unassembled WGS sequence"/>
</dbReference>
<gene>
    <name evidence="2" type="ORF">IAB08_00295</name>
</gene>
<evidence type="ECO:0000313" key="3">
    <source>
        <dbReference type="Proteomes" id="UP000823612"/>
    </source>
</evidence>
<dbReference type="EMBL" id="JADIMZ010000004">
    <property type="protein sequence ID" value="MBO8431722.1"/>
    <property type="molecule type" value="Genomic_DNA"/>
</dbReference>
<name>A0A9D9H153_9BACT</name>